<comment type="caution">
    <text evidence="3">The sequence shown here is derived from an EMBL/GenBank/DDBJ whole genome shotgun (WGS) entry which is preliminary data.</text>
</comment>
<feature type="transmembrane region" description="Helical" evidence="2">
    <location>
        <begin position="229"/>
        <end position="248"/>
    </location>
</feature>
<dbReference type="RefSeq" id="WP_388310262.1">
    <property type="nucleotide sequence ID" value="NZ_JBIBDZ010000011.1"/>
</dbReference>
<accession>A0ABW6XZB3</accession>
<keyword evidence="4" id="KW-1185">Reference proteome</keyword>
<keyword evidence="2" id="KW-0812">Transmembrane</keyword>
<keyword evidence="2" id="KW-0472">Membrane</keyword>
<feature type="region of interest" description="Disordered" evidence="1">
    <location>
        <begin position="89"/>
        <end position="128"/>
    </location>
</feature>
<evidence type="ECO:0000256" key="1">
    <source>
        <dbReference type="SAM" id="MobiDB-lite"/>
    </source>
</evidence>
<protein>
    <recommendedName>
        <fullName evidence="5">DUF1707 domain-containing protein</fullName>
    </recommendedName>
</protein>
<evidence type="ECO:0008006" key="5">
    <source>
        <dbReference type="Google" id="ProtNLM"/>
    </source>
</evidence>
<dbReference type="EMBL" id="JBIBDZ010000011">
    <property type="protein sequence ID" value="MFF5922848.1"/>
    <property type="molecule type" value="Genomic_DNA"/>
</dbReference>
<evidence type="ECO:0000313" key="4">
    <source>
        <dbReference type="Proteomes" id="UP001602370"/>
    </source>
</evidence>
<evidence type="ECO:0000256" key="2">
    <source>
        <dbReference type="SAM" id="Phobius"/>
    </source>
</evidence>
<evidence type="ECO:0000313" key="3">
    <source>
        <dbReference type="EMBL" id="MFF5922848.1"/>
    </source>
</evidence>
<gene>
    <name evidence="3" type="ORF">ACFY8C_31715</name>
</gene>
<reference evidence="3 4" key="1">
    <citation type="submission" date="2024-10" db="EMBL/GenBank/DDBJ databases">
        <title>The Natural Products Discovery Center: Release of the First 8490 Sequenced Strains for Exploring Actinobacteria Biosynthetic Diversity.</title>
        <authorList>
            <person name="Kalkreuter E."/>
            <person name="Kautsar S.A."/>
            <person name="Yang D."/>
            <person name="Bader C.D."/>
            <person name="Teijaro C.N."/>
            <person name="Fluegel L."/>
            <person name="Davis C.M."/>
            <person name="Simpson J.R."/>
            <person name="Lauterbach L."/>
            <person name="Steele A.D."/>
            <person name="Gui C."/>
            <person name="Meng S."/>
            <person name="Li G."/>
            <person name="Viehrig K."/>
            <person name="Ye F."/>
            <person name="Su P."/>
            <person name="Kiefer A.F."/>
            <person name="Nichols A."/>
            <person name="Cepeda A.J."/>
            <person name="Yan W."/>
            <person name="Fan B."/>
            <person name="Jiang Y."/>
            <person name="Adhikari A."/>
            <person name="Zheng C.-J."/>
            <person name="Schuster L."/>
            <person name="Cowan T.M."/>
            <person name="Smanski M.J."/>
            <person name="Chevrette M.G."/>
            <person name="De Carvalho L.P.S."/>
            <person name="Shen B."/>
        </authorList>
    </citation>
    <scope>NUCLEOTIDE SEQUENCE [LARGE SCALE GENOMIC DNA]</scope>
    <source>
        <strain evidence="3 4">NPDC012605</strain>
    </source>
</reference>
<keyword evidence="2" id="KW-1133">Transmembrane helix</keyword>
<organism evidence="3 4">
    <name type="scientific">Streptomyces flavochromogenes</name>
    <dbReference type="NCBI Taxonomy" id="68199"/>
    <lineage>
        <taxon>Bacteria</taxon>
        <taxon>Bacillati</taxon>
        <taxon>Actinomycetota</taxon>
        <taxon>Actinomycetes</taxon>
        <taxon>Kitasatosporales</taxon>
        <taxon>Streptomycetaceae</taxon>
        <taxon>Streptomyces</taxon>
    </lineage>
</organism>
<name>A0ABW6XZB3_9ACTN</name>
<dbReference type="Proteomes" id="UP001602370">
    <property type="component" value="Unassembled WGS sequence"/>
</dbReference>
<proteinExistence type="predicted"/>
<sequence length="292" mass="32488">MDEAQERNTAGAETLERERIRRFGLALDKLALDPDEAGRIDALNAATLERERIRGFGLALDKLAIDPDETARIDTLNAAVHDAGLLARPALDDDLGEPGPEERERLTDDTSGASYTAPPSPPEERLTPEMVALRKEELRHYERREMWAREDERERTRQGFQDQAEHRETELELRRLQLAEVAVHRSIEAGGVTPISLRLGNSISVDIPSPQVAAEPPHSRRPTWIGNETVALIVIILNTLLVLAGMLTGSPLTLALVASFILNGTVLTLMGVVRSLWKTRRSRLRDAERAEP</sequence>
<feature type="transmembrane region" description="Helical" evidence="2">
    <location>
        <begin position="254"/>
        <end position="277"/>
    </location>
</feature>